<feature type="region of interest" description="Disordered" evidence="1">
    <location>
        <begin position="234"/>
        <end position="262"/>
    </location>
</feature>
<protein>
    <recommendedName>
        <fullName evidence="2">VLIG-type G domain-containing protein</fullName>
    </recommendedName>
</protein>
<feature type="domain" description="VLIG-type G" evidence="2">
    <location>
        <begin position="1150"/>
        <end position="1409"/>
    </location>
</feature>
<dbReference type="EMBL" id="CM026433">
    <property type="protein sequence ID" value="KAG0554191.1"/>
    <property type="molecule type" value="Genomic_DNA"/>
</dbReference>
<dbReference type="InterPro" id="IPR027417">
    <property type="entry name" value="P-loop_NTPase"/>
</dbReference>
<dbReference type="SUPFAM" id="SSF52540">
    <property type="entry name" value="P-loop containing nucleoside triphosphate hydrolases"/>
    <property type="match status" value="1"/>
</dbReference>
<evidence type="ECO:0000313" key="4">
    <source>
        <dbReference type="Proteomes" id="UP000822688"/>
    </source>
</evidence>
<feature type="compositionally biased region" description="Polar residues" evidence="1">
    <location>
        <begin position="242"/>
        <end position="256"/>
    </location>
</feature>
<dbReference type="InterPro" id="IPR030383">
    <property type="entry name" value="G_VLIG_dom"/>
</dbReference>
<organism evidence="3 4">
    <name type="scientific">Ceratodon purpureus</name>
    <name type="common">Fire moss</name>
    <name type="synonym">Dicranum purpureum</name>
    <dbReference type="NCBI Taxonomy" id="3225"/>
    <lineage>
        <taxon>Eukaryota</taxon>
        <taxon>Viridiplantae</taxon>
        <taxon>Streptophyta</taxon>
        <taxon>Embryophyta</taxon>
        <taxon>Bryophyta</taxon>
        <taxon>Bryophytina</taxon>
        <taxon>Bryopsida</taxon>
        <taxon>Dicranidae</taxon>
        <taxon>Pseudoditrichales</taxon>
        <taxon>Ditrichaceae</taxon>
        <taxon>Ceratodon</taxon>
    </lineage>
</organism>
<dbReference type="Pfam" id="PF25683">
    <property type="entry name" value="URGCP_GTPase"/>
    <property type="match status" value="1"/>
</dbReference>
<dbReference type="PANTHER" id="PTHR22796:SF1">
    <property type="entry name" value="VWFA DOMAIN-CONTAINING PROTEIN"/>
    <property type="match status" value="1"/>
</dbReference>
<evidence type="ECO:0000259" key="2">
    <source>
        <dbReference type="PROSITE" id="PS51717"/>
    </source>
</evidence>
<sequence length="2123" mass="240562">MEDDADEALIAKASSGRTLCGTYVGGSDELIGSKQAKKELLCPPKACKLKTPDRPYKMESLCLSSIQAYEDFSDAVRKSGLSVACNISTANMFSLGATVAGGIDKSKLEEMKATCARKTSESCYLQYWYVPKATFSLSPNQMQLTAEALDDMYRINTTEQAKQFLDKYNSHISTGPFYLGGILFKGVTMKSNSETTFQSMLETNLVTKSNLKAEVNYLAVKGGLDFLYLNDGSSSSSNTSSKKQANLKTVSMTLGPSTDDEEEFKKGLEDRSTWYIIDTEDGGELVPVWDIPSVKGVSGLHQSCDLLEQSWQSTIKSTGLSKGRLYEMLRESYSSSRRLKVNKLLRLCLNEKMKTPVKTCEILSDLWIEASKKTDSEISASWEERVRLFQDSSFLNLLSEIAESAENDLSDAKTLIVQGILSTDMQKVLKDADINLPTSIRNLIDQAQVIDRLPTLHTLLPTQLLVQLRELLSGAPNFKMPNLVETAIKAIKACLREHSVGSEAVKIIVMKHGFNIERGNFSGRSFEGDTLQIIIQDLADYLETPLPCSASLGPQEPDIFDITTVPAYSTSLMDKFTYSGDFLVDRPNTASCEDPCRRMMDNIRHRIEPFKARLDTFQDNSKILDQDYDDDCDDDITFGSDSSSCTNVVPDDGTVTSNHSLECSPLEILVQLLVRSDVLAQVSILQVLLEERFAIPIVVPLEKVVSPIEGSTEFGHLVEALGFVKVKLENQEILSIAEDTKLLRVVFVSNREVVSQRQITEMACDVMNCQFPNYGFDFNRNVGSHDPTVVELGVGFVLNIRGAILNKDVVVPSEKPPKQFPCLVFCVSGDHNQLGTLLEKIADVVVMETEPGAKQSGPSWTTRQNIFSWSTDSIRPFGQRSKPNFRQVWGSFKQVSQAISRFLITAWSKQLNGHNSGATTLEECFKSVASLNRKTSISNVVQVELEISDFENARNNFLLQKIYTEEAQYYFEALQNPRQRLELQRKIKDCQERRAREAKRISKLPILQHFVKLLLESDHVKRNIGIWQFQLTIDQKLHLTLEKAARKENDAFDDYQRNPESKYMKGDYYRAKEEHADKMLGLEHLWRELSHIFVLDPEHRRLLPKLATLHLLDGFPLEILDGDAGTFHQPWVDSVLAELDLALQVILKRKPKVFVLSVVGVQSSGKSTLLNVMFGAKLKASAGMCTRGVFLQLVKSEWPGSHFDYVLILDTMGLKAPEYFGRKGAVAHDNRLATFAVLPADACVVMVANEEDNGLKEVLPMVMLAFKGSALAERESGRIKAKLFFVYRSVDRNDIKKLKNNQRKLILDLQEASRAVGNLSISGGSCQISALPDGVCPLQDFQNNPEDEKKSDVKYFGNLKKDTTPPDDVPIWEYGSKVEELREYIHERVLSGGCRWKSHGLVEWKDYLGMVWKSICDANFELSFVNQIEHANYHEMQTRLATCRQKVGKKWQDEFESLTSTKGLDTAQTDQPFSFLILWKDLKIKIQDTVTNVNQEVREILDDERYQNWKVAETDGWHSFLESNKSHWQEQLQNWTNVVLGFESSMRKYTSMMEVEMSSVRKKSYNLDSDEEIMKKDFESIFQRVMEDAADKHPAMATKVEGMIHKKYVNDSMVGGKYKFEASTEDKIRIIESLKTWTTESIKFSTSFFLSQRETYNPGEVLRHKLMTRLQTYLEDVQEYSDHLVDNMMQFTEKSIQEERRCSKAMGQEMHDLVKISLTERMTKIQEDWDKQHNVSKKLEEQREYFWTCFMNHGKKLNGTKMLAIAFCNALGKDHLISGFTALLSRNVANELQSEQWVTNWKVMRAYLDHHLIELIESKETHAMIDYVSNGKEHYKCIVNKLIKSAITNRLKKADLWTLLTGAITDALNTAALAAGRSRSDLEKPQVYQESIISSLASLSPELAKSVSIKVSKDVCQLSGSAINFYDIRDQVSKMINDIHFDTAAFTTADTVDKVRNRMVESNTDGARPRCDETCPRCCLTCFMASNHPGKHHTLHQPEGLAGVRDSFSRKLCWTSCSKNVELGLNMKLKYDSPDSVPYRDFEKYYPSWTLPSDGLGEVEVREYIFAHFQKELVDKYGHNTRACSNIPLEFRHDLKSLRIKLSNVILSCTGRPYNPFEVMIED</sequence>
<reference evidence="3" key="1">
    <citation type="submission" date="2020-06" db="EMBL/GenBank/DDBJ databases">
        <title>WGS assembly of Ceratodon purpureus strain R40.</title>
        <authorList>
            <person name="Carey S.B."/>
            <person name="Jenkins J."/>
            <person name="Shu S."/>
            <person name="Lovell J.T."/>
            <person name="Sreedasyam A."/>
            <person name="Maumus F."/>
            <person name="Tiley G.P."/>
            <person name="Fernandez-Pozo N."/>
            <person name="Barry K."/>
            <person name="Chen C."/>
            <person name="Wang M."/>
            <person name="Lipzen A."/>
            <person name="Daum C."/>
            <person name="Saski C.A."/>
            <person name="Payton A.C."/>
            <person name="Mcbreen J.C."/>
            <person name="Conrad R.E."/>
            <person name="Kollar L.M."/>
            <person name="Olsson S."/>
            <person name="Huttunen S."/>
            <person name="Landis J.B."/>
            <person name="Wickett N.J."/>
            <person name="Johnson M.G."/>
            <person name="Rensing S.A."/>
            <person name="Grimwood J."/>
            <person name="Schmutz J."/>
            <person name="Mcdaniel S.F."/>
        </authorList>
    </citation>
    <scope>NUCLEOTIDE SEQUENCE</scope>
    <source>
        <strain evidence="3">R40</strain>
    </source>
</reference>
<keyword evidence="4" id="KW-1185">Reference proteome</keyword>
<name>A0A8T0G5K2_CERPU</name>
<dbReference type="PROSITE" id="PS51717">
    <property type="entry name" value="G_VLIG"/>
    <property type="match status" value="1"/>
</dbReference>
<gene>
    <name evidence="3" type="ORF">KC19_12G071100</name>
</gene>
<dbReference type="Proteomes" id="UP000822688">
    <property type="component" value="Chromosome 12"/>
</dbReference>
<evidence type="ECO:0000256" key="1">
    <source>
        <dbReference type="SAM" id="MobiDB-lite"/>
    </source>
</evidence>
<proteinExistence type="predicted"/>
<dbReference type="PANTHER" id="PTHR22796">
    <property type="entry name" value="URG4-RELATED"/>
    <property type="match status" value="1"/>
</dbReference>
<evidence type="ECO:0000313" key="3">
    <source>
        <dbReference type="EMBL" id="KAG0554191.1"/>
    </source>
</evidence>
<dbReference type="Gene3D" id="3.40.50.300">
    <property type="entry name" value="P-loop containing nucleotide triphosphate hydrolases"/>
    <property type="match status" value="1"/>
</dbReference>
<accession>A0A8T0G5K2</accession>
<dbReference type="GO" id="GO:0005525">
    <property type="term" value="F:GTP binding"/>
    <property type="evidence" value="ECO:0007669"/>
    <property type="project" value="InterPro"/>
</dbReference>
<comment type="caution">
    <text evidence="3">The sequence shown here is derived from an EMBL/GenBank/DDBJ whole genome shotgun (WGS) entry which is preliminary data.</text>
</comment>